<gene>
    <name evidence="2" type="ORF">BJ981_002812</name>
</gene>
<organism evidence="2 3">
    <name type="scientific">Sphaerisporangium krabiense</name>
    <dbReference type="NCBI Taxonomy" id="763782"/>
    <lineage>
        <taxon>Bacteria</taxon>
        <taxon>Bacillati</taxon>
        <taxon>Actinomycetota</taxon>
        <taxon>Actinomycetes</taxon>
        <taxon>Streptosporangiales</taxon>
        <taxon>Streptosporangiaceae</taxon>
        <taxon>Sphaerisporangium</taxon>
    </lineage>
</organism>
<dbReference type="AlphaFoldDB" id="A0A7W9DQ77"/>
<dbReference type="PANTHER" id="PTHR33169:SF14">
    <property type="entry name" value="TRANSCRIPTIONAL REGULATOR RV3488"/>
    <property type="match status" value="1"/>
</dbReference>
<dbReference type="Gene3D" id="1.10.10.10">
    <property type="entry name" value="Winged helix-like DNA-binding domain superfamily/Winged helix DNA-binding domain"/>
    <property type="match status" value="1"/>
</dbReference>
<sequence>MAKKRKVGNLLALAVLSAVVQRPMHPYEMASVLRDRGKEQDMDIKWGSLYTVVRNMERHGLIAAVETRKEGGRPERTTYRITDAGRAEYVDWVRELLAEPEREHPRFVAGLSVCAVLGPDEVARLLRQRLDVLEPQIAAEREALSRHTREVPRVFLIEQEYDLAVREAEVSWIRAFLDELTTGSFPDIDRWRVWHAAGEPPPDLIEIAERAGKTP</sequence>
<evidence type="ECO:0000313" key="3">
    <source>
        <dbReference type="Proteomes" id="UP000588112"/>
    </source>
</evidence>
<comment type="caution">
    <text evidence="2">The sequence shown here is derived from an EMBL/GenBank/DDBJ whole genome shotgun (WGS) entry which is preliminary data.</text>
</comment>
<dbReference type="Proteomes" id="UP000588112">
    <property type="component" value="Unassembled WGS sequence"/>
</dbReference>
<accession>A0A7W9DQ77</accession>
<evidence type="ECO:0000259" key="1">
    <source>
        <dbReference type="Pfam" id="PF03551"/>
    </source>
</evidence>
<name>A0A7W9DQ77_9ACTN</name>
<dbReference type="GO" id="GO:0003677">
    <property type="term" value="F:DNA binding"/>
    <property type="evidence" value="ECO:0007669"/>
    <property type="project" value="UniProtKB-KW"/>
</dbReference>
<evidence type="ECO:0000313" key="2">
    <source>
        <dbReference type="EMBL" id="MBB5627113.1"/>
    </source>
</evidence>
<dbReference type="PANTHER" id="PTHR33169">
    <property type="entry name" value="PADR-FAMILY TRANSCRIPTIONAL REGULATOR"/>
    <property type="match status" value="1"/>
</dbReference>
<protein>
    <submittedName>
        <fullName evidence="2">DNA-binding PadR family transcriptional regulator</fullName>
    </submittedName>
</protein>
<feature type="domain" description="Transcription regulator PadR N-terminal" evidence="1">
    <location>
        <begin position="15"/>
        <end position="89"/>
    </location>
</feature>
<reference evidence="2 3" key="1">
    <citation type="submission" date="2020-08" db="EMBL/GenBank/DDBJ databases">
        <title>Sequencing the genomes of 1000 actinobacteria strains.</title>
        <authorList>
            <person name="Klenk H.-P."/>
        </authorList>
    </citation>
    <scope>NUCLEOTIDE SEQUENCE [LARGE SCALE GENOMIC DNA]</scope>
    <source>
        <strain evidence="2 3">DSM 45790</strain>
    </source>
</reference>
<dbReference type="SUPFAM" id="SSF46785">
    <property type="entry name" value="Winged helix' DNA-binding domain"/>
    <property type="match status" value="1"/>
</dbReference>
<dbReference type="InterPro" id="IPR036390">
    <property type="entry name" value="WH_DNA-bd_sf"/>
</dbReference>
<keyword evidence="3" id="KW-1185">Reference proteome</keyword>
<dbReference type="EMBL" id="JACHBR010000001">
    <property type="protein sequence ID" value="MBB5627113.1"/>
    <property type="molecule type" value="Genomic_DNA"/>
</dbReference>
<dbReference type="InterPro" id="IPR036388">
    <property type="entry name" value="WH-like_DNA-bd_sf"/>
</dbReference>
<dbReference type="RefSeq" id="WP_184611531.1">
    <property type="nucleotide sequence ID" value="NZ_BOOS01000047.1"/>
</dbReference>
<dbReference type="InterPro" id="IPR005149">
    <property type="entry name" value="Tscrpt_reg_PadR_N"/>
</dbReference>
<keyword evidence="2" id="KW-0238">DNA-binding</keyword>
<proteinExistence type="predicted"/>
<dbReference type="Pfam" id="PF03551">
    <property type="entry name" value="PadR"/>
    <property type="match status" value="1"/>
</dbReference>
<dbReference type="InterPro" id="IPR052509">
    <property type="entry name" value="Metal_resp_DNA-bind_regulator"/>
</dbReference>